<organism evidence="2 3">
    <name type="scientific">Ambispora leptoticha</name>
    <dbReference type="NCBI Taxonomy" id="144679"/>
    <lineage>
        <taxon>Eukaryota</taxon>
        <taxon>Fungi</taxon>
        <taxon>Fungi incertae sedis</taxon>
        <taxon>Mucoromycota</taxon>
        <taxon>Glomeromycotina</taxon>
        <taxon>Glomeromycetes</taxon>
        <taxon>Archaeosporales</taxon>
        <taxon>Ambisporaceae</taxon>
        <taxon>Ambispora</taxon>
    </lineage>
</organism>
<keyword evidence="1" id="KW-0812">Transmembrane</keyword>
<accession>A0A9N9FYR9</accession>
<dbReference type="Proteomes" id="UP000789508">
    <property type="component" value="Unassembled WGS sequence"/>
</dbReference>
<reference evidence="2" key="1">
    <citation type="submission" date="2021-06" db="EMBL/GenBank/DDBJ databases">
        <authorList>
            <person name="Kallberg Y."/>
            <person name="Tangrot J."/>
            <person name="Rosling A."/>
        </authorList>
    </citation>
    <scope>NUCLEOTIDE SEQUENCE</scope>
    <source>
        <strain evidence="2">FL130A</strain>
    </source>
</reference>
<dbReference type="AlphaFoldDB" id="A0A9N9FYR9"/>
<gene>
    <name evidence="2" type="ORF">ALEPTO_LOCUS6881</name>
</gene>
<keyword evidence="1" id="KW-0472">Membrane</keyword>
<protein>
    <submittedName>
        <fullName evidence="2">8068_t:CDS:1</fullName>
    </submittedName>
</protein>
<dbReference type="OrthoDB" id="2328650at2759"/>
<keyword evidence="1" id="KW-1133">Transmembrane helix</keyword>
<keyword evidence="3" id="KW-1185">Reference proteome</keyword>
<proteinExistence type="predicted"/>
<comment type="caution">
    <text evidence="2">The sequence shown here is derived from an EMBL/GenBank/DDBJ whole genome shotgun (WGS) entry which is preliminary data.</text>
</comment>
<feature type="transmembrane region" description="Helical" evidence="1">
    <location>
        <begin position="86"/>
        <end position="107"/>
    </location>
</feature>
<dbReference type="EMBL" id="CAJVPS010002609">
    <property type="protein sequence ID" value="CAG8572543.1"/>
    <property type="molecule type" value="Genomic_DNA"/>
</dbReference>
<evidence type="ECO:0000256" key="1">
    <source>
        <dbReference type="SAM" id="Phobius"/>
    </source>
</evidence>
<name>A0A9N9FYR9_9GLOM</name>
<sequence length="177" mass="19794">MTIAGLVIFNILNIATIILIYDEIIIDPIISYKVFVVQMIFGMLVTMSSFTYTFRPVMKLHVNPQMNGQKISGNNISPINAAIGTWYFTTLCTLSSIYLSLYAACILMKDAQQYLPITNAIDCILRSTFTLVLASATPKRFIERLKSFVNRGKSNKTTVYSVGTENTTEINLIKDLA</sequence>
<evidence type="ECO:0000313" key="3">
    <source>
        <dbReference type="Proteomes" id="UP000789508"/>
    </source>
</evidence>
<feature type="transmembrane region" description="Helical" evidence="1">
    <location>
        <begin position="6"/>
        <end position="22"/>
    </location>
</feature>
<feature type="transmembrane region" description="Helical" evidence="1">
    <location>
        <begin position="34"/>
        <end position="54"/>
    </location>
</feature>
<evidence type="ECO:0000313" key="2">
    <source>
        <dbReference type="EMBL" id="CAG8572543.1"/>
    </source>
</evidence>